<dbReference type="Gene3D" id="1.10.560.10">
    <property type="entry name" value="GroEL-like equatorial domain"/>
    <property type="match status" value="1"/>
</dbReference>
<proteinExistence type="inferred from homology"/>
<dbReference type="InterPro" id="IPR027409">
    <property type="entry name" value="GroEL-like_apical_dom_sf"/>
</dbReference>
<dbReference type="Gene3D" id="3.30.260.10">
    <property type="entry name" value="TCP-1-like chaperonin intermediate domain"/>
    <property type="match status" value="1"/>
</dbReference>
<evidence type="ECO:0000256" key="4">
    <source>
        <dbReference type="ARBA" id="ARBA00023186"/>
    </source>
</evidence>
<dbReference type="Proteomes" id="UP001164743">
    <property type="component" value="Chromosome 4A"/>
</dbReference>
<evidence type="ECO:0000256" key="3">
    <source>
        <dbReference type="ARBA" id="ARBA00022840"/>
    </source>
</evidence>
<gene>
    <name evidence="5" type="ORF">PtA15_4A400</name>
</gene>
<accession>A0ABY7CH03</accession>
<keyword evidence="3" id="KW-0067">ATP-binding</keyword>
<evidence type="ECO:0000256" key="1">
    <source>
        <dbReference type="ARBA" id="ARBA00008020"/>
    </source>
</evidence>
<dbReference type="EMBL" id="CP110424">
    <property type="protein sequence ID" value="WAQ83949.1"/>
    <property type="molecule type" value="Genomic_DNA"/>
</dbReference>
<evidence type="ECO:0000256" key="2">
    <source>
        <dbReference type="ARBA" id="ARBA00022741"/>
    </source>
</evidence>
<reference evidence="5" key="1">
    <citation type="submission" date="2022-10" db="EMBL/GenBank/DDBJ databases">
        <title>Puccinia triticina Genome sequencing and assembly.</title>
        <authorList>
            <person name="Li C."/>
        </authorList>
    </citation>
    <scope>NUCLEOTIDE SEQUENCE</scope>
    <source>
        <strain evidence="5">Pt15</strain>
    </source>
</reference>
<keyword evidence="4" id="KW-0143">Chaperone</keyword>
<evidence type="ECO:0008006" key="7">
    <source>
        <dbReference type="Google" id="ProtNLM"/>
    </source>
</evidence>
<sequence length="217" mass="23047">MERLQLACGGVSQNSVDDLDASVLGYAGLVYEHTLGEEKFTFVEEVREPKSVTLLIKGPNAHTITQIHDGLRDGLRAVKNAIEDGAVVPGAGAFELACSRHLSQTVKSQAKGRAKLGIQTFADALLVIPKTLAANAGLDVQEVLSGLVDALDEGGVQTAGVDLATGNPIDPALEGIWDNYRVKRQLLHSCSVIAMNLLVTDEIMRAGRSSLKEGPQH</sequence>
<evidence type="ECO:0000313" key="5">
    <source>
        <dbReference type="EMBL" id="WAQ83949.1"/>
    </source>
</evidence>
<dbReference type="Gene3D" id="3.50.7.10">
    <property type="entry name" value="GroEL"/>
    <property type="match status" value="1"/>
</dbReference>
<name>A0ABY7CH03_9BASI</name>
<comment type="similarity">
    <text evidence="1">Belongs to the TCP-1 chaperonin family.</text>
</comment>
<keyword evidence="2" id="KW-0547">Nucleotide-binding</keyword>
<keyword evidence="6" id="KW-1185">Reference proteome</keyword>
<dbReference type="SUPFAM" id="SSF52029">
    <property type="entry name" value="GroEL apical domain-like"/>
    <property type="match status" value="1"/>
</dbReference>
<dbReference type="InterPro" id="IPR002423">
    <property type="entry name" value="Cpn60/GroEL/TCP-1"/>
</dbReference>
<dbReference type="InterPro" id="IPR027413">
    <property type="entry name" value="GROEL-like_equatorial_sf"/>
</dbReference>
<dbReference type="Pfam" id="PF00118">
    <property type="entry name" value="Cpn60_TCP1"/>
    <property type="match status" value="1"/>
</dbReference>
<evidence type="ECO:0000313" key="6">
    <source>
        <dbReference type="Proteomes" id="UP001164743"/>
    </source>
</evidence>
<dbReference type="PANTHER" id="PTHR11353">
    <property type="entry name" value="CHAPERONIN"/>
    <property type="match status" value="1"/>
</dbReference>
<dbReference type="InterPro" id="IPR027410">
    <property type="entry name" value="TCP-1-like_intermed_sf"/>
</dbReference>
<organism evidence="5 6">
    <name type="scientific">Puccinia triticina</name>
    <dbReference type="NCBI Taxonomy" id="208348"/>
    <lineage>
        <taxon>Eukaryota</taxon>
        <taxon>Fungi</taxon>
        <taxon>Dikarya</taxon>
        <taxon>Basidiomycota</taxon>
        <taxon>Pucciniomycotina</taxon>
        <taxon>Pucciniomycetes</taxon>
        <taxon>Pucciniales</taxon>
        <taxon>Pucciniaceae</taxon>
        <taxon>Puccinia</taxon>
    </lineage>
</organism>
<dbReference type="InterPro" id="IPR017998">
    <property type="entry name" value="Chaperone_TCP-1"/>
</dbReference>
<protein>
    <recommendedName>
        <fullName evidence="7">T-complex protein 1, zeta subunit</fullName>
    </recommendedName>
</protein>
<dbReference type="RefSeq" id="XP_053019504.1">
    <property type="nucleotide sequence ID" value="XM_053168280.1"/>
</dbReference>
<dbReference type="GeneID" id="77809175"/>
<dbReference type="SUPFAM" id="SSF48592">
    <property type="entry name" value="GroEL equatorial domain-like"/>
    <property type="match status" value="1"/>
</dbReference>